<evidence type="ECO:0000313" key="2">
    <source>
        <dbReference type="EMBL" id="CAD6257707.1"/>
    </source>
</evidence>
<evidence type="ECO:0000313" key="3">
    <source>
        <dbReference type="Proteomes" id="UP000604825"/>
    </source>
</evidence>
<feature type="region of interest" description="Disordered" evidence="1">
    <location>
        <begin position="146"/>
        <end position="184"/>
    </location>
</feature>
<feature type="region of interest" description="Disordered" evidence="1">
    <location>
        <begin position="52"/>
        <end position="110"/>
    </location>
</feature>
<keyword evidence="3" id="KW-1185">Reference proteome</keyword>
<reference evidence="2" key="1">
    <citation type="submission" date="2020-10" db="EMBL/GenBank/DDBJ databases">
        <authorList>
            <person name="Han B."/>
            <person name="Lu T."/>
            <person name="Zhao Q."/>
            <person name="Huang X."/>
            <person name="Zhao Y."/>
        </authorList>
    </citation>
    <scope>NUCLEOTIDE SEQUENCE</scope>
</reference>
<comment type="caution">
    <text evidence="2">The sequence shown here is derived from an EMBL/GenBank/DDBJ whole genome shotgun (WGS) entry which is preliminary data.</text>
</comment>
<evidence type="ECO:0000256" key="1">
    <source>
        <dbReference type="SAM" id="MobiDB-lite"/>
    </source>
</evidence>
<proteinExistence type="predicted"/>
<protein>
    <submittedName>
        <fullName evidence="2">Uncharacterized protein</fullName>
    </submittedName>
</protein>
<accession>A0A811QH68</accession>
<dbReference type="AlphaFoldDB" id="A0A811QH68"/>
<name>A0A811QH68_9POAL</name>
<sequence length="203" mass="22698">MPHTFLPPKSAACPVSTSSTPNIAAPLPFPLPPQRCLLFGWGGGGRIRGPVSRSAGGWIDPSSRGKEDQGRIGGDGIPRRRTWQQLQGGHHPPLRSRQRQHPSNSRRGLLPPWLHVDRATLLVIYGVSVRFLEKLMLMMTYEVVSTNPSDSEGEADKERKGKDQIIGISQEEESHQAPKQKGFNNLDRTWMICERRLRTRPEA</sequence>
<dbReference type="Proteomes" id="UP000604825">
    <property type="component" value="Unassembled WGS sequence"/>
</dbReference>
<organism evidence="2 3">
    <name type="scientific">Miscanthus lutarioriparius</name>
    <dbReference type="NCBI Taxonomy" id="422564"/>
    <lineage>
        <taxon>Eukaryota</taxon>
        <taxon>Viridiplantae</taxon>
        <taxon>Streptophyta</taxon>
        <taxon>Embryophyta</taxon>
        <taxon>Tracheophyta</taxon>
        <taxon>Spermatophyta</taxon>
        <taxon>Magnoliopsida</taxon>
        <taxon>Liliopsida</taxon>
        <taxon>Poales</taxon>
        <taxon>Poaceae</taxon>
        <taxon>PACMAD clade</taxon>
        <taxon>Panicoideae</taxon>
        <taxon>Andropogonodae</taxon>
        <taxon>Andropogoneae</taxon>
        <taxon>Saccharinae</taxon>
        <taxon>Miscanthus</taxon>
    </lineage>
</organism>
<feature type="compositionally biased region" description="Basic and acidic residues" evidence="1">
    <location>
        <begin position="154"/>
        <end position="163"/>
    </location>
</feature>
<gene>
    <name evidence="2" type="ORF">NCGR_LOCUS41192</name>
</gene>
<dbReference type="EMBL" id="CAJGYO010000010">
    <property type="protein sequence ID" value="CAD6257707.1"/>
    <property type="molecule type" value="Genomic_DNA"/>
</dbReference>